<feature type="coiled-coil region" evidence="1">
    <location>
        <begin position="75"/>
        <end position="102"/>
    </location>
</feature>
<sequence>MHFVEMKLREIHAGSRQLSFRDSVVAFLCGDVGAAMDLMDLLALWDQEDKKVLLGEQVFLESLAVLDQLEQLAFMMEIRWDIKELKEKLVNLEDKATRVLGALMENLGREEFLVHLVIKDSEGLQEKQVPRETEGLKVLEEFLASLGPKETRVNQGNLGLLVMQDCRGYLATQVLQGNLANWEIQANRANRGRQERWDPEDPGDFL</sequence>
<keyword evidence="1" id="KW-0175">Coiled coil</keyword>
<reference evidence="3" key="1">
    <citation type="journal article" date="2013" name="Science">
        <title>Comparative analysis of bat genomes provides insight into the evolution of flight and immunity.</title>
        <authorList>
            <person name="Zhang G."/>
            <person name="Cowled C."/>
            <person name="Shi Z."/>
            <person name="Huang Z."/>
            <person name="Bishop-Lilly K.A."/>
            <person name="Fang X."/>
            <person name="Wynne J.W."/>
            <person name="Xiong Z."/>
            <person name="Baker M.L."/>
            <person name="Zhao W."/>
            <person name="Tachedjian M."/>
            <person name="Zhu Y."/>
            <person name="Zhou P."/>
            <person name="Jiang X."/>
            <person name="Ng J."/>
            <person name="Yang L."/>
            <person name="Wu L."/>
            <person name="Xiao J."/>
            <person name="Feng Y."/>
            <person name="Chen Y."/>
            <person name="Sun X."/>
            <person name="Zhang Y."/>
            <person name="Marsh G.A."/>
            <person name="Crameri G."/>
            <person name="Broder C.C."/>
            <person name="Frey K.G."/>
            <person name="Wang L.F."/>
            <person name="Wang J."/>
        </authorList>
    </citation>
    <scope>NUCLEOTIDE SEQUENCE [LARGE SCALE GENOMIC DNA]</scope>
</reference>
<gene>
    <name evidence="2" type="ORF">MDA_GLEAN10018122</name>
</gene>
<evidence type="ECO:0000256" key="1">
    <source>
        <dbReference type="SAM" id="Coils"/>
    </source>
</evidence>
<accession>L5LHW9</accession>
<evidence type="ECO:0000313" key="2">
    <source>
        <dbReference type="EMBL" id="ELK25248.1"/>
    </source>
</evidence>
<dbReference type="AlphaFoldDB" id="L5LHW9"/>
<proteinExistence type="predicted"/>
<protein>
    <submittedName>
        <fullName evidence="2">Uncharacterized protein</fullName>
    </submittedName>
</protein>
<name>L5LHW9_MYODS</name>
<keyword evidence="3" id="KW-1185">Reference proteome</keyword>
<dbReference type="EMBL" id="KB112118">
    <property type="protein sequence ID" value="ELK25248.1"/>
    <property type="molecule type" value="Genomic_DNA"/>
</dbReference>
<dbReference type="Proteomes" id="UP000010556">
    <property type="component" value="Unassembled WGS sequence"/>
</dbReference>
<evidence type="ECO:0000313" key="3">
    <source>
        <dbReference type="Proteomes" id="UP000010556"/>
    </source>
</evidence>
<organism evidence="2 3">
    <name type="scientific">Myotis davidii</name>
    <name type="common">David's myotis</name>
    <dbReference type="NCBI Taxonomy" id="225400"/>
    <lineage>
        <taxon>Eukaryota</taxon>
        <taxon>Metazoa</taxon>
        <taxon>Chordata</taxon>
        <taxon>Craniata</taxon>
        <taxon>Vertebrata</taxon>
        <taxon>Euteleostomi</taxon>
        <taxon>Mammalia</taxon>
        <taxon>Eutheria</taxon>
        <taxon>Laurasiatheria</taxon>
        <taxon>Chiroptera</taxon>
        <taxon>Yangochiroptera</taxon>
        <taxon>Vespertilionidae</taxon>
        <taxon>Myotis</taxon>
    </lineage>
</organism>